<evidence type="ECO:0000313" key="1">
    <source>
        <dbReference type="EMBL" id="WPL16100.1"/>
    </source>
</evidence>
<sequence>MSPELSLELHPLSSNPPHLGLNCNASLKHFNRTAFGREMSFQVNYARLQIPW</sequence>
<organism evidence="1 2">
    <name type="scientific">Thiorhodovibrio winogradskyi</name>
    <dbReference type="NCBI Taxonomy" id="77007"/>
    <lineage>
        <taxon>Bacteria</taxon>
        <taxon>Pseudomonadati</taxon>
        <taxon>Pseudomonadota</taxon>
        <taxon>Gammaproteobacteria</taxon>
        <taxon>Chromatiales</taxon>
        <taxon>Chromatiaceae</taxon>
        <taxon>Thiorhodovibrio</taxon>
    </lineage>
</organism>
<dbReference type="EMBL" id="CP121472">
    <property type="protein sequence ID" value="WPL16100.1"/>
    <property type="molecule type" value="Genomic_DNA"/>
</dbReference>
<dbReference type="Proteomes" id="UP001432180">
    <property type="component" value="Chromosome"/>
</dbReference>
<reference evidence="1 2" key="1">
    <citation type="journal article" date="2023" name="Microorganisms">
        <title>Thiorhodovibrio frisius and Trv. litoralis spp. nov., Two Novel Members from a Clade of Fastidious Purple Sulfur Bacteria That Exhibit Unique Red-Shifted Light-Harvesting Capabilities.</title>
        <authorList>
            <person name="Methner A."/>
            <person name="Kuzyk S.B."/>
            <person name="Petersen J."/>
            <person name="Bauer S."/>
            <person name="Brinkmann H."/>
            <person name="Sichau K."/>
            <person name="Wanner G."/>
            <person name="Wolf J."/>
            <person name="Neumann-Schaal M."/>
            <person name="Henke P."/>
            <person name="Tank M."/>
            <person name="Sproer C."/>
            <person name="Bunk B."/>
            <person name="Overmann J."/>
        </authorList>
    </citation>
    <scope>NUCLEOTIDE SEQUENCE [LARGE SCALE GENOMIC DNA]</scope>
    <source>
        <strain evidence="1 2">DSM 6702</strain>
    </source>
</reference>
<gene>
    <name evidence="1" type="ORF">Thiowin_01045</name>
</gene>
<keyword evidence="2" id="KW-1185">Reference proteome</keyword>
<protein>
    <submittedName>
        <fullName evidence="1">Uncharacterized protein</fullName>
    </submittedName>
</protein>
<accession>A0ABZ0S4W8</accession>
<evidence type="ECO:0000313" key="2">
    <source>
        <dbReference type="Proteomes" id="UP001432180"/>
    </source>
</evidence>
<proteinExistence type="predicted"/>
<name>A0ABZ0S4W8_9GAMM</name>